<reference evidence="7" key="1">
    <citation type="submission" date="2016-09" db="EMBL/GenBank/DDBJ databases">
        <authorList>
            <person name="Wibberg D."/>
        </authorList>
    </citation>
    <scope>NUCLEOTIDE SEQUENCE [LARGE SCALE GENOMIC DNA]</scope>
</reference>
<evidence type="ECO:0000256" key="1">
    <source>
        <dbReference type="ARBA" id="ARBA00010062"/>
    </source>
</evidence>
<organism evidence="6 7">
    <name type="scientific">Donghicola eburneus</name>
    <dbReference type="NCBI Taxonomy" id="393278"/>
    <lineage>
        <taxon>Bacteria</taxon>
        <taxon>Pseudomonadati</taxon>
        <taxon>Pseudomonadota</taxon>
        <taxon>Alphaproteobacteria</taxon>
        <taxon>Rhodobacterales</taxon>
        <taxon>Roseobacteraceae</taxon>
        <taxon>Donghicola</taxon>
    </lineage>
</organism>
<dbReference type="CDD" id="cd06339">
    <property type="entry name" value="PBP1_YraM_LppC_lipoprotein-like"/>
    <property type="match status" value="1"/>
</dbReference>
<proteinExistence type="inferred from homology"/>
<evidence type="ECO:0000259" key="5">
    <source>
        <dbReference type="Pfam" id="PF13458"/>
    </source>
</evidence>
<gene>
    <name evidence="6" type="ORF">KARMA_3058</name>
</gene>
<dbReference type="SUPFAM" id="SSF53822">
    <property type="entry name" value="Periplasmic binding protein-like I"/>
    <property type="match status" value="1"/>
</dbReference>
<keyword evidence="7" id="KW-1185">Reference proteome</keyword>
<sequence length="394" mass="40089">MAIIKFLARAFKAAKWAAIPAAALALAACEPVGPRSAGGSGPRTGSGETVKVALLVPRGTGQAGDEVLATALENAARLAIADLNGANIDMTVYGTAGSAAGATTAASTAINDGADIILGPVYADAANAAGVVAAQRGVNVLAFSNNRTIAGNNVFVLGPLFETSAMRLMNYAKSQGKQSVAGIYADNLAGQLAQHAVNGAASRAGVTVTGSVVHPFSQQGIIDAMPQIKSAALAADSVFLTSTTDGALPLLTQLMPENGINPEEHQYISLTRLDIPPQTLELPGVQNAWFALPDPGRTAQFNARYQGAYGTSAHSIAGLAYDGIAAIGALMASGRQNALSRQSLTQSQGFEGVTGIFRLNSDGTNDRGLAVATIRDKQVVVIDGAPRSFSGVGF</sequence>
<name>A0A1M4N4A2_9RHOB</name>
<feature type="signal peptide" evidence="4">
    <location>
        <begin position="1"/>
        <end position="27"/>
    </location>
</feature>
<comment type="similarity">
    <text evidence="1">Belongs to the leucine-binding protein family.</text>
</comment>
<feature type="domain" description="Leucine-binding protein" evidence="5">
    <location>
        <begin position="49"/>
        <end position="376"/>
    </location>
</feature>
<dbReference type="InterPro" id="IPR028081">
    <property type="entry name" value="Leu-bd"/>
</dbReference>
<dbReference type="Pfam" id="PF13458">
    <property type="entry name" value="Peripla_BP_6"/>
    <property type="match status" value="1"/>
</dbReference>
<dbReference type="Gene3D" id="3.40.50.2300">
    <property type="match status" value="2"/>
</dbReference>
<keyword evidence="3" id="KW-0813">Transport</keyword>
<dbReference type="PANTHER" id="PTHR30483">
    <property type="entry name" value="LEUCINE-SPECIFIC-BINDING PROTEIN"/>
    <property type="match status" value="1"/>
</dbReference>
<dbReference type="PANTHER" id="PTHR30483:SF6">
    <property type="entry name" value="PERIPLASMIC BINDING PROTEIN OF ABC TRANSPORTER FOR NATURAL AMINO ACIDS"/>
    <property type="match status" value="1"/>
</dbReference>
<evidence type="ECO:0000313" key="7">
    <source>
        <dbReference type="Proteomes" id="UP000184085"/>
    </source>
</evidence>
<protein>
    <submittedName>
        <fullName evidence="6">Putative secreted protein</fullName>
    </submittedName>
</protein>
<evidence type="ECO:0000256" key="2">
    <source>
        <dbReference type="ARBA" id="ARBA00022729"/>
    </source>
</evidence>
<dbReference type="Proteomes" id="UP000184085">
    <property type="component" value="Unassembled WGS sequence"/>
</dbReference>
<feature type="chain" id="PRO_5009906771" evidence="4">
    <location>
        <begin position="28"/>
        <end position="394"/>
    </location>
</feature>
<accession>A0A1M4N4A2</accession>
<dbReference type="GO" id="GO:0006865">
    <property type="term" value="P:amino acid transport"/>
    <property type="evidence" value="ECO:0007669"/>
    <property type="project" value="UniProtKB-KW"/>
</dbReference>
<dbReference type="PROSITE" id="PS51257">
    <property type="entry name" value="PROKAR_LIPOPROTEIN"/>
    <property type="match status" value="1"/>
</dbReference>
<keyword evidence="3" id="KW-0029">Amino-acid transport</keyword>
<evidence type="ECO:0000256" key="3">
    <source>
        <dbReference type="ARBA" id="ARBA00022970"/>
    </source>
</evidence>
<dbReference type="InterPro" id="IPR028082">
    <property type="entry name" value="Peripla_BP_I"/>
</dbReference>
<evidence type="ECO:0000256" key="4">
    <source>
        <dbReference type="SAM" id="SignalP"/>
    </source>
</evidence>
<dbReference type="InterPro" id="IPR051010">
    <property type="entry name" value="BCAA_transport"/>
</dbReference>
<keyword evidence="2 4" id="KW-0732">Signal</keyword>
<dbReference type="EMBL" id="FMJB01000061">
    <property type="protein sequence ID" value="SCM68828.1"/>
    <property type="molecule type" value="Genomic_DNA"/>
</dbReference>
<evidence type="ECO:0000313" key="6">
    <source>
        <dbReference type="EMBL" id="SCM68828.1"/>
    </source>
</evidence>
<dbReference type="AlphaFoldDB" id="A0A1M4N4A2"/>